<evidence type="ECO:0000313" key="3">
    <source>
        <dbReference type="EMBL" id="AWR99890.1"/>
    </source>
</evidence>
<evidence type="ECO:0000313" key="4">
    <source>
        <dbReference type="Proteomes" id="UP000247586"/>
    </source>
</evidence>
<reference evidence="3" key="1">
    <citation type="submission" date="2018-05" db="EMBL/GenBank/DDBJ databases">
        <title>Complete Genome Sequences of Extremely Thermoacidophilic, Metal-Mobilizing Type-Strain Members of the Archaeal Family Sulfolobaceae: Acidianus brierleyi DSM-1651T, Acidianus sulfidivorans DSM-18786T, Metallosphaera hakonensis DSM-7519T, and Metallosphaera prunae DSM-10039T.</title>
        <authorList>
            <person name="Counts J.A."/>
            <person name="Kelly R.M."/>
        </authorList>
    </citation>
    <scope>NUCLEOTIDE SEQUENCE [LARGE SCALE GENOMIC DNA]</scope>
    <source>
        <strain evidence="3">HO1-1</strain>
    </source>
</reference>
<dbReference type="PANTHER" id="PTHR45947:SF3">
    <property type="entry name" value="SULFOQUINOVOSYL TRANSFERASE SQD2"/>
    <property type="match status" value="1"/>
</dbReference>
<dbReference type="AlphaFoldDB" id="A0A2U9IUW9"/>
<dbReference type="GeneID" id="36835585"/>
<protein>
    <submittedName>
        <fullName evidence="3">Glycosyltransferase family 1 protein</fullName>
    </submittedName>
</protein>
<dbReference type="Pfam" id="PF13439">
    <property type="entry name" value="Glyco_transf_4"/>
    <property type="match status" value="1"/>
</dbReference>
<organism evidence="3 4">
    <name type="scientific">Metallosphaera hakonensis JCM 8857 = DSM 7519</name>
    <dbReference type="NCBI Taxonomy" id="1293036"/>
    <lineage>
        <taxon>Archaea</taxon>
        <taxon>Thermoproteota</taxon>
        <taxon>Thermoprotei</taxon>
        <taxon>Sulfolobales</taxon>
        <taxon>Sulfolobaceae</taxon>
        <taxon>Metallosphaera</taxon>
    </lineage>
</organism>
<dbReference type="InterPro" id="IPR050194">
    <property type="entry name" value="Glycosyltransferase_grp1"/>
</dbReference>
<dbReference type="Gene3D" id="3.40.50.2000">
    <property type="entry name" value="Glycogen Phosphorylase B"/>
    <property type="match status" value="2"/>
</dbReference>
<evidence type="ECO:0000259" key="2">
    <source>
        <dbReference type="Pfam" id="PF13439"/>
    </source>
</evidence>
<name>A0A2U9IUW9_9CREN</name>
<evidence type="ECO:0000259" key="1">
    <source>
        <dbReference type="Pfam" id="PF00534"/>
    </source>
</evidence>
<dbReference type="GO" id="GO:0016757">
    <property type="term" value="F:glycosyltransferase activity"/>
    <property type="evidence" value="ECO:0007669"/>
    <property type="project" value="InterPro"/>
</dbReference>
<dbReference type="Pfam" id="PF00534">
    <property type="entry name" value="Glycos_transf_1"/>
    <property type="match status" value="1"/>
</dbReference>
<feature type="domain" description="Glycosyltransferase subfamily 4-like N-terminal" evidence="2">
    <location>
        <begin position="17"/>
        <end position="164"/>
    </location>
</feature>
<dbReference type="InterPro" id="IPR028098">
    <property type="entry name" value="Glyco_trans_4-like_N"/>
</dbReference>
<dbReference type="STRING" id="1293036.GCA_001315825_01947"/>
<accession>A0A2U9IUW9</accession>
<dbReference type="InterPro" id="IPR001296">
    <property type="entry name" value="Glyco_trans_1"/>
</dbReference>
<dbReference type="SUPFAM" id="SSF53756">
    <property type="entry name" value="UDP-Glycosyltransferase/glycogen phosphorylase"/>
    <property type="match status" value="1"/>
</dbReference>
<proteinExistence type="predicted"/>
<dbReference type="KEGG" id="mhk:DFR87_09545"/>
<keyword evidence="3" id="KW-0808">Transferase</keyword>
<gene>
    <name evidence="3" type="ORF">DFR87_09545</name>
</gene>
<dbReference type="PANTHER" id="PTHR45947">
    <property type="entry name" value="SULFOQUINOVOSYL TRANSFERASE SQD2"/>
    <property type="match status" value="1"/>
</dbReference>
<dbReference type="OrthoDB" id="132546at2157"/>
<keyword evidence="4" id="KW-1185">Reference proteome</keyword>
<dbReference type="RefSeq" id="WP_054836873.1">
    <property type="nucleotide sequence ID" value="NZ_BBBA01000013.1"/>
</dbReference>
<dbReference type="EMBL" id="CP029287">
    <property type="protein sequence ID" value="AWR99890.1"/>
    <property type="molecule type" value="Genomic_DNA"/>
</dbReference>
<feature type="domain" description="Glycosyl transferase family 1" evidence="1">
    <location>
        <begin position="168"/>
        <end position="306"/>
    </location>
</feature>
<dbReference type="Proteomes" id="UP000247586">
    <property type="component" value="Chromosome"/>
</dbReference>
<sequence>MDLLFVNHRDIKHPQAGGAEQVLLEIGKRLARHFNVTWLSEEVPGLPREELMNQILIKRRGNRETLHLYSLMEARKHDIVLDSVAHAVPFFSHKVNRRTVALVHHVHQDVLDQETKLSWVLKWMERRVVGYERVIAVSETTKRELIKLGFKGKVTVIYNGVDHSKFLPGKKNEDPLVLWIGRLKRYKNPLDVVEISKGSAFRFLIAGGGELEEEVKRASGGNLTYLGRVSEGEKISLYQRAWVLLSTSSVEGFGMTVIEANACATPAVVYDRGSLSEIVRNGVNGYVVGYKDIQGMREAIEKTVENIDAMTKGSYEESLKYDWDKTAERYRTYLEEMSGK</sequence>
<dbReference type="CDD" id="cd03801">
    <property type="entry name" value="GT4_PimA-like"/>
    <property type="match status" value="1"/>
</dbReference>